<dbReference type="Proteomes" id="UP000450917">
    <property type="component" value="Unassembled WGS sequence"/>
</dbReference>
<comment type="caution">
    <text evidence="2">The sequence shown here is derived from an EMBL/GenBank/DDBJ whole genome shotgun (WGS) entry which is preliminary data.</text>
</comment>
<dbReference type="EMBL" id="WNZX01000032">
    <property type="protein sequence ID" value="MUG73766.1"/>
    <property type="molecule type" value="Genomic_DNA"/>
</dbReference>
<dbReference type="RefSeq" id="WP_054798502.1">
    <property type="nucleotide sequence ID" value="NZ_JARTHJ010000192.1"/>
</dbReference>
<organism evidence="2 3">
    <name type="scientific">Paenibacillus validus</name>
    <dbReference type="NCBI Taxonomy" id="44253"/>
    <lineage>
        <taxon>Bacteria</taxon>
        <taxon>Bacillati</taxon>
        <taxon>Bacillota</taxon>
        <taxon>Bacilli</taxon>
        <taxon>Bacillales</taxon>
        <taxon>Paenibacillaceae</taxon>
        <taxon>Paenibacillus</taxon>
    </lineage>
</organism>
<protein>
    <submittedName>
        <fullName evidence="2">DUF3905 domain-containing protein</fullName>
    </submittedName>
</protein>
<feature type="region of interest" description="Disordered" evidence="1">
    <location>
        <begin position="1"/>
        <end position="25"/>
    </location>
</feature>
<evidence type="ECO:0000313" key="2">
    <source>
        <dbReference type="EMBL" id="MUG73766.1"/>
    </source>
</evidence>
<proteinExistence type="predicted"/>
<accession>A0A7X3CVG2</accession>
<name>A0A7X3CVG2_9BACL</name>
<gene>
    <name evidence="2" type="ORF">GNP93_24465</name>
</gene>
<evidence type="ECO:0000313" key="3">
    <source>
        <dbReference type="Proteomes" id="UP000450917"/>
    </source>
</evidence>
<dbReference type="AlphaFoldDB" id="A0A7X3CVG2"/>
<dbReference type="Pfam" id="PF13045">
    <property type="entry name" value="DUF3905"/>
    <property type="match status" value="1"/>
</dbReference>
<keyword evidence="3" id="KW-1185">Reference proteome</keyword>
<evidence type="ECO:0000256" key="1">
    <source>
        <dbReference type="SAM" id="MobiDB-lite"/>
    </source>
</evidence>
<reference evidence="2 3" key="1">
    <citation type="submission" date="2019-11" db="EMBL/GenBank/DDBJ databases">
        <title>Draft genome sequences of five Paenibacillus species of dairy origin.</title>
        <authorList>
            <person name="Olajide A.M."/>
            <person name="Chen S."/>
            <person name="Lapointe G."/>
        </authorList>
    </citation>
    <scope>NUCLEOTIDE SEQUENCE [LARGE SCALE GENOMIC DNA]</scope>
    <source>
        <strain evidence="2 3">2CS3</strain>
    </source>
</reference>
<dbReference type="InterPro" id="IPR024999">
    <property type="entry name" value="DUF3905"/>
</dbReference>
<sequence>MSDKSEESYDNVETDINYNRKNDPKLDPFEINFKPEFKSERGPREAFVNEHGVLIGDHEYESVESPLEQWNEDVDPAVMSGDEWVHPYKDIGFQTKENRDLFEEGIVPQGYPFMHSDKDVAYKSFQSGEADSKEKGSKRSKS</sequence>